<evidence type="ECO:0000313" key="3">
    <source>
        <dbReference type="EMBL" id="RAL67571.1"/>
    </source>
</evidence>
<sequence>MTYFAHFKAWDSSIAAFQNAVARTSLEFRLKEASEIKRRVLKILAILIITGEELNEWWPIDEFSDSEEKELDVDFEQTSELQELFKAMKDANSNLIKLSMVIRSSPNRDDHLKAATRYKFDPSYDIGHAREKHGSAKGITDWLIVLLGKAITRRRQYLKYRKDHHGKLTRDWDEAAAFEKENKTIASTKATTFIENPTTVRTDGSELDGSFGSQTSYEATIVGESAGRLNVPSRPKMAFEDVPFEFGSHFRCPYCFTEQAVKKRSAWKKYVFRDLRPYVCTFKECDMRMFRSRNECFAHELQNYRREWVCEQCHNVPFLSSSSYKDHLRSMHHVELYESQLKALILQIEEPIDRVSATACRLYDEWKTDIEDTKHDSKRESFNKKDNRLNPLFALPMDENIMEDDSLSEEEDHKESSISNTNREHIGNEHSGQIMMSHGEEDIKYAQDEAQLESMANTVLKNTSAQPSQDLDQETQVDDYNEETHSKPGGFNEHISFVVKEKRKDLIEHLESFDHKYRPFSALGSWADFAGDSTTARAAYNKSATPNADFILVSVESSPTCSPANN</sequence>
<accession>A0A395J5E4</accession>
<evidence type="ECO:0000259" key="2">
    <source>
        <dbReference type="Pfam" id="PF26082"/>
    </source>
</evidence>
<dbReference type="Proteomes" id="UP000249056">
    <property type="component" value="Unassembled WGS sequence"/>
</dbReference>
<protein>
    <recommendedName>
        <fullName evidence="2">Oxidoreductase acuF-like C2H2 type zinc-finger domain-containing protein</fullName>
    </recommendedName>
</protein>
<feature type="domain" description="Oxidoreductase acuF-like C2H2 type zinc-finger" evidence="2">
    <location>
        <begin position="247"/>
        <end position="275"/>
    </location>
</feature>
<dbReference type="EMBL" id="QKRW01000003">
    <property type="protein sequence ID" value="RAL67571.1"/>
    <property type="molecule type" value="Genomic_DNA"/>
</dbReference>
<dbReference type="OrthoDB" id="6133115at2759"/>
<dbReference type="Pfam" id="PF26082">
    <property type="entry name" value="zf-C2H2_AcuF"/>
    <property type="match status" value="1"/>
</dbReference>
<comment type="caution">
    <text evidence="3">The sequence shown here is derived from an EMBL/GenBank/DDBJ whole genome shotgun (WGS) entry which is preliminary data.</text>
</comment>
<dbReference type="PANTHER" id="PTHR35391">
    <property type="entry name" value="C2H2-TYPE DOMAIN-CONTAINING PROTEIN-RELATED"/>
    <property type="match status" value="1"/>
</dbReference>
<proteinExistence type="predicted"/>
<organism evidence="3 4">
    <name type="scientific">Monilinia fructigena</name>
    <dbReference type="NCBI Taxonomy" id="38457"/>
    <lineage>
        <taxon>Eukaryota</taxon>
        <taxon>Fungi</taxon>
        <taxon>Dikarya</taxon>
        <taxon>Ascomycota</taxon>
        <taxon>Pezizomycotina</taxon>
        <taxon>Leotiomycetes</taxon>
        <taxon>Helotiales</taxon>
        <taxon>Sclerotiniaceae</taxon>
        <taxon>Monilinia</taxon>
    </lineage>
</organism>
<feature type="compositionally biased region" description="Basic and acidic residues" evidence="1">
    <location>
        <begin position="411"/>
        <end position="428"/>
    </location>
</feature>
<feature type="region of interest" description="Disordered" evidence="1">
    <location>
        <begin position="404"/>
        <end position="428"/>
    </location>
</feature>
<dbReference type="InterPro" id="IPR058925">
    <property type="entry name" value="zf-C2H2_AcuF"/>
</dbReference>
<evidence type="ECO:0000313" key="4">
    <source>
        <dbReference type="Proteomes" id="UP000249056"/>
    </source>
</evidence>
<dbReference type="PANTHER" id="PTHR35391:SF7">
    <property type="entry name" value="C2H2-TYPE DOMAIN-CONTAINING PROTEIN"/>
    <property type="match status" value="1"/>
</dbReference>
<gene>
    <name evidence="3" type="ORF">DID88_008326</name>
</gene>
<keyword evidence="4" id="KW-1185">Reference proteome</keyword>
<name>A0A395J5E4_9HELO</name>
<dbReference type="AlphaFoldDB" id="A0A395J5E4"/>
<reference evidence="3 4" key="1">
    <citation type="submission" date="2018-06" db="EMBL/GenBank/DDBJ databases">
        <title>Genome Sequence of the Brown Rot Fungal Pathogen Monilinia fructigena.</title>
        <authorList>
            <person name="Landi L."/>
            <person name="De Miccolis Angelini R.M."/>
            <person name="Pollastro S."/>
            <person name="Abate D."/>
            <person name="Faretra F."/>
            <person name="Romanazzi G."/>
        </authorList>
    </citation>
    <scope>NUCLEOTIDE SEQUENCE [LARGE SCALE GENOMIC DNA]</scope>
    <source>
        <strain evidence="3 4">Mfrg269</strain>
    </source>
</reference>
<evidence type="ECO:0000256" key="1">
    <source>
        <dbReference type="SAM" id="MobiDB-lite"/>
    </source>
</evidence>